<protein>
    <submittedName>
        <fullName evidence="2">Uncharacterized protein</fullName>
    </submittedName>
</protein>
<organism evidence="2 3">
    <name type="scientific">Iphiclides podalirius</name>
    <name type="common">scarce swallowtail</name>
    <dbReference type="NCBI Taxonomy" id="110791"/>
    <lineage>
        <taxon>Eukaryota</taxon>
        <taxon>Metazoa</taxon>
        <taxon>Ecdysozoa</taxon>
        <taxon>Arthropoda</taxon>
        <taxon>Hexapoda</taxon>
        <taxon>Insecta</taxon>
        <taxon>Pterygota</taxon>
        <taxon>Neoptera</taxon>
        <taxon>Endopterygota</taxon>
        <taxon>Lepidoptera</taxon>
        <taxon>Glossata</taxon>
        <taxon>Ditrysia</taxon>
        <taxon>Papilionoidea</taxon>
        <taxon>Papilionidae</taxon>
        <taxon>Papilioninae</taxon>
        <taxon>Iphiclides</taxon>
    </lineage>
</organism>
<evidence type="ECO:0000313" key="2">
    <source>
        <dbReference type="EMBL" id="CAH2049482.1"/>
    </source>
</evidence>
<keyword evidence="3" id="KW-1185">Reference proteome</keyword>
<accession>A0ABN8IAP7</accession>
<feature type="region of interest" description="Disordered" evidence="1">
    <location>
        <begin position="1"/>
        <end position="26"/>
    </location>
</feature>
<evidence type="ECO:0000313" key="3">
    <source>
        <dbReference type="Proteomes" id="UP000837857"/>
    </source>
</evidence>
<feature type="non-terminal residue" evidence="2">
    <location>
        <position position="85"/>
    </location>
</feature>
<name>A0ABN8IAP7_9NEOP</name>
<proteinExistence type="predicted"/>
<evidence type="ECO:0000256" key="1">
    <source>
        <dbReference type="SAM" id="MobiDB-lite"/>
    </source>
</evidence>
<sequence length="85" mass="9427">MGRPVRGRVRSATSGGEDVCTHGGSDSGAARLLSEAMCRLRKPIESARDLPGCEVRRRQCSQSWLHWREGRSPEDKFDPLSPGFE</sequence>
<dbReference type="Proteomes" id="UP000837857">
    <property type="component" value="Chromosome 19"/>
</dbReference>
<dbReference type="EMBL" id="OW152831">
    <property type="protein sequence ID" value="CAH2049482.1"/>
    <property type="molecule type" value="Genomic_DNA"/>
</dbReference>
<reference evidence="2" key="1">
    <citation type="submission" date="2022-03" db="EMBL/GenBank/DDBJ databases">
        <authorList>
            <person name="Martin H S."/>
        </authorList>
    </citation>
    <scope>NUCLEOTIDE SEQUENCE</scope>
</reference>
<gene>
    <name evidence="2" type="ORF">IPOD504_LOCUS6853</name>
</gene>